<dbReference type="PANTHER" id="PTHR13501:SF8">
    <property type="entry name" value="LARGE RIBOSOMAL SUBUNIT PROTEIN UL22M"/>
    <property type="match status" value="1"/>
</dbReference>
<evidence type="ECO:0000256" key="3">
    <source>
        <dbReference type="ARBA" id="ARBA00022884"/>
    </source>
</evidence>
<dbReference type="GO" id="GO:0022625">
    <property type="term" value="C:cytosolic large ribosomal subunit"/>
    <property type="evidence" value="ECO:0007669"/>
    <property type="project" value="TreeGrafter"/>
</dbReference>
<dbReference type="KEGG" id="tmk:QGN29_00210"/>
<comment type="function">
    <text evidence="7 10">This protein binds specifically to 23S rRNA; its binding is stimulated by other ribosomal proteins, e.g., L4, L17, and L20. It is important during the early stages of 50S assembly. It makes multiple contacts with different domains of the 23S rRNA in the assembled 50S subunit and ribosome.</text>
</comment>
<dbReference type="GO" id="GO:0006412">
    <property type="term" value="P:translation"/>
    <property type="evidence" value="ECO:0007669"/>
    <property type="project" value="UniProtKB-UniRule"/>
</dbReference>
<protein>
    <recommendedName>
        <fullName evidence="6 7">Large ribosomal subunit protein uL22</fullName>
    </recommendedName>
</protein>
<reference evidence="11" key="1">
    <citation type="submission" date="2023-04" db="EMBL/GenBank/DDBJ databases">
        <title>Complete genome sequence of Temperatibacter marinus.</title>
        <authorList>
            <person name="Rong J.-C."/>
            <person name="Yi M.-L."/>
            <person name="Zhao Q."/>
        </authorList>
    </citation>
    <scope>NUCLEOTIDE SEQUENCE</scope>
    <source>
        <strain evidence="11">NBRC 110045</strain>
    </source>
</reference>
<comment type="function">
    <text evidence="7">The globular domain of the protein is located near the polypeptide exit tunnel on the outside of the subunit, while an extended beta-hairpin is found that lines the wall of the exit tunnel in the center of the 70S ribosome.</text>
</comment>
<gene>
    <name evidence="7 11" type="primary">rplV</name>
    <name evidence="11" type="ORF">QGN29_00210</name>
</gene>
<dbReference type="Gene3D" id="3.90.470.10">
    <property type="entry name" value="Ribosomal protein L22/L17"/>
    <property type="match status" value="1"/>
</dbReference>
<proteinExistence type="inferred from homology"/>
<dbReference type="HAMAP" id="MF_01331_B">
    <property type="entry name" value="Ribosomal_uL22_B"/>
    <property type="match status" value="1"/>
</dbReference>
<sequence length="105" mass="11633">MLRGSPQKLNLVAQQIRGMKVEKALAALTFSHKKAAIDVKKVLESAIANAENNHNLDVDSLIVAEASVGKALTMKRFRARARGRTGKILKPFSRLRIVVREVEEN</sequence>
<comment type="subunit">
    <text evidence="7 9">Part of the 50S ribosomal subunit.</text>
</comment>
<comment type="similarity">
    <text evidence="1 7 8">Belongs to the universal ribosomal protein uL22 family.</text>
</comment>
<evidence type="ECO:0000313" key="11">
    <source>
        <dbReference type="EMBL" id="WND04173.1"/>
    </source>
</evidence>
<organism evidence="11 12">
    <name type="scientific">Temperatibacter marinus</name>
    <dbReference type="NCBI Taxonomy" id="1456591"/>
    <lineage>
        <taxon>Bacteria</taxon>
        <taxon>Pseudomonadati</taxon>
        <taxon>Pseudomonadota</taxon>
        <taxon>Alphaproteobacteria</taxon>
        <taxon>Kordiimonadales</taxon>
        <taxon>Temperatibacteraceae</taxon>
        <taxon>Temperatibacter</taxon>
    </lineage>
</organism>
<evidence type="ECO:0000256" key="7">
    <source>
        <dbReference type="HAMAP-Rule" id="MF_01331"/>
    </source>
</evidence>
<dbReference type="InterPro" id="IPR001063">
    <property type="entry name" value="Ribosomal_uL22"/>
</dbReference>
<evidence type="ECO:0000256" key="6">
    <source>
        <dbReference type="ARBA" id="ARBA00035207"/>
    </source>
</evidence>
<evidence type="ECO:0000256" key="4">
    <source>
        <dbReference type="ARBA" id="ARBA00022980"/>
    </source>
</evidence>
<dbReference type="SUPFAM" id="SSF54843">
    <property type="entry name" value="Ribosomal protein L22"/>
    <property type="match status" value="1"/>
</dbReference>
<dbReference type="Proteomes" id="UP001268683">
    <property type="component" value="Chromosome"/>
</dbReference>
<name>A0AA52EJ90_9PROT</name>
<dbReference type="NCBIfam" id="TIGR01044">
    <property type="entry name" value="rplV_bact"/>
    <property type="match status" value="1"/>
</dbReference>
<evidence type="ECO:0000256" key="2">
    <source>
        <dbReference type="ARBA" id="ARBA00022730"/>
    </source>
</evidence>
<accession>A0AA52EJ90</accession>
<dbReference type="InterPro" id="IPR047867">
    <property type="entry name" value="Ribosomal_uL22_bac/org-type"/>
</dbReference>
<keyword evidence="12" id="KW-1185">Reference proteome</keyword>
<keyword evidence="2 7" id="KW-0699">rRNA-binding</keyword>
<evidence type="ECO:0000256" key="8">
    <source>
        <dbReference type="RuleBase" id="RU004005"/>
    </source>
</evidence>
<dbReference type="GO" id="GO:0019843">
    <property type="term" value="F:rRNA binding"/>
    <property type="evidence" value="ECO:0007669"/>
    <property type="project" value="UniProtKB-UniRule"/>
</dbReference>
<keyword evidence="3 7" id="KW-0694">RNA-binding</keyword>
<evidence type="ECO:0000313" key="12">
    <source>
        <dbReference type="Proteomes" id="UP001268683"/>
    </source>
</evidence>
<keyword evidence="5 7" id="KW-0687">Ribonucleoprotein</keyword>
<keyword evidence="4 7" id="KW-0689">Ribosomal protein</keyword>
<dbReference type="InterPro" id="IPR036394">
    <property type="entry name" value="Ribosomal_uL22_sf"/>
</dbReference>
<dbReference type="PANTHER" id="PTHR13501">
    <property type="entry name" value="CHLOROPLAST 50S RIBOSOMAL PROTEIN L22-RELATED"/>
    <property type="match status" value="1"/>
</dbReference>
<dbReference type="EMBL" id="CP123872">
    <property type="protein sequence ID" value="WND04173.1"/>
    <property type="molecule type" value="Genomic_DNA"/>
</dbReference>
<evidence type="ECO:0000256" key="1">
    <source>
        <dbReference type="ARBA" id="ARBA00009451"/>
    </source>
</evidence>
<dbReference type="InterPro" id="IPR005727">
    <property type="entry name" value="Ribosomal_uL22_bac/chlpt-type"/>
</dbReference>
<dbReference type="Pfam" id="PF00237">
    <property type="entry name" value="Ribosomal_L22"/>
    <property type="match status" value="1"/>
</dbReference>
<dbReference type="AlphaFoldDB" id="A0AA52EJ90"/>
<evidence type="ECO:0000256" key="5">
    <source>
        <dbReference type="ARBA" id="ARBA00023274"/>
    </source>
</evidence>
<evidence type="ECO:0000256" key="10">
    <source>
        <dbReference type="RuleBase" id="RU004008"/>
    </source>
</evidence>
<dbReference type="CDD" id="cd00336">
    <property type="entry name" value="Ribosomal_L22"/>
    <property type="match status" value="1"/>
</dbReference>
<dbReference type="GO" id="GO:0003735">
    <property type="term" value="F:structural constituent of ribosome"/>
    <property type="evidence" value="ECO:0007669"/>
    <property type="project" value="InterPro"/>
</dbReference>
<evidence type="ECO:0000256" key="9">
    <source>
        <dbReference type="RuleBase" id="RU004006"/>
    </source>
</evidence>